<dbReference type="InterPro" id="IPR053201">
    <property type="entry name" value="Flavunoidine_N-MTase"/>
</dbReference>
<reference evidence="6 7" key="1">
    <citation type="submission" date="2012-04" db="EMBL/GenBank/DDBJ databases">
        <title>The Genome Sequence of Saprolegnia declina VS20.</title>
        <authorList>
            <consortium name="The Broad Institute Genome Sequencing Platform"/>
            <person name="Russ C."/>
            <person name="Nusbaum C."/>
            <person name="Tyler B."/>
            <person name="van West P."/>
            <person name="Dieguez-Uribeondo J."/>
            <person name="de Bruijn I."/>
            <person name="Tripathy S."/>
            <person name="Jiang R."/>
            <person name="Young S.K."/>
            <person name="Zeng Q."/>
            <person name="Gargeya S."/>
            <person name="Fitzgerald M."/>
            <person name="Haas B."/>
            <person name="Abouelleil A."/>
            <person name="Alvarado L."/>
            <person name="Arachchi H.M."/>
            <person name="Berlin A."/>
            <person name="Chapman S.B."/>
            <person name="Goldberg J."/>
            <person name="Griggs A."/>
            <person name="Gujja S."/>
            <person name="Hansen M."/>
            <person name="Howarth C."/>
            <person name="Imamovic A."/>
            <person name="Larimer J."/>
            <person name="McCowen C."/>
            <person name="Montmayeur A."/>
            <person name="Murphy C."/>
            <person name="Neiman D."/>
            <person name="Pearson M."/>
            <person name="Priest M."/>
            <person name="Roberts A."/>
            <person name="Saif S."/>
            <person name="Shea T."/>
            <person name="Sisk P."/>
            <person name="Sykes S."/>
            <person name="Wortman J."/>
            <person name="Nusbaum C."/>
            <person name="Birren B."/>
        </authorList>
    </citation>
    <scope>NUCLEOTIDE SEQUENCE [LARGE SCALE GENOMIC DNA]</scope>
    <source>
        <strain evidence="6 7">VS20</strain>
    </source>
</reference>
<proteinExistence type="predicted"/>
<dbReference type="Gene3D" id="2.170.270.10">
    <property type="entry name" value="SET domain"/>
    <property type="match status" value="1"/>
</dbReference>
<dbReference type="GO" id="GO:0032259">
    <property type="term" value="P:methylation"/>
    <property type="evidence" value="ECO:0007669"/>
    <property type="project" value="UniProtKB-KW"/>
</dbReference>
<gene>
    <name evidence="6" type="ORF">SDRG_03185</name>
</gene>
<evidence type="ECO:0000259" key="4">
    <source>
        <dbReference type="PROSITE" id="PS50280"/>
    </source>
</evidence>
<keyword evidence="1" id="KW-0489">Methyltransferase</keyword>
<dbReference type="PANTHER" id="PTHR12350">
    <property type="entry name" value="HISTONE-LYSINE N-METHYLTRANSFERASE-RELATED"/>
    <property type="match status" value="1"/>
</dbReference>
<feature type="domain" description="SET" evidence="4">
    <location>
        <begin position="51"/>
        <end position="149"/>
    </location>
</feature>
<dbReference type="EMBL" id="JH767138">
    <property type="protein sequence ID" value="EQC39759.1"/>
    <property type="molecule type" value="Genomic_DNA"/>
</dbReference>
<name>T0QNR5_SAPDV</name>
<evidence type="ECO:0000256" key="3">
    <source>
        <dbReference type="ARBA" id="ARBA00022691"/>
    </source>
</evidence>
<evidence type="ECO:0008006" key="8">
    <source>
        <dbReference type="Google" id="ProtNLM"/>
    </source>
</evidence>
<dbReference type="InterPro" id="IPR046341">
    <property type="entry name" value="SET_dom_sf"/>
</dbReference>
<dbReference type="Proteomes" id="UP000030762">
    <property type="component" value="Unassembled WGS sequence"/>
</dbReference>
<evidence type="ECO:0000313" key="7">
    <source>
        <dbReference type="Proteomes" id="UP000030762"/>
    </source>
</evidence>
<dbReference type="GO" id="GO:0008168">
    <property type="term" value="F:methyltransferase activity"/>
    <property type="evidence" value="ECO:0007669"/>
    <property type="project" value="UniProtKB-KW"/>
</dbReference>
<keyword evidence="2" id="KW-0808">Transferase</keyword>
<feature type="domain" description="Post-SET" evidence="5">
    <location>
        <begin position="157"/>
        <end position="173"/>
    </location>
</feature>
<evidence type="ECO:0000256" key="2">
    <source>
        <dbReference type="ARBA" id="ARBA00022679"/>
    </source>
</evidence>
<dbReference type="OrthoDB" id="5984008at2759"/>
<dbReference type="PROSITE" id="PS50280">
    <property type="entry name" value="SET"/>
    <property type="match status" value="1"/>
</dbReference>
<dbReference type="InterPro" id="IPR003616">
    <property type="entry name" value="Post-SET_dom"/>
</dbReference>
<sequence>MRAVVRFQFPTTTMSILFRTLRRPATARAFSTHPSIVALRQVDPASPQNATDTYFVRTLSPGYSSCIAAKDLKVDDRIGSTVGTVYSTPTRFTIQMALDKHVEIFGGMQYANHHCNPNASFLMSESDPTVTLVAIKPIAKGDHITFDYDTTEWDMDEKFSCNCGDAACRHEIRGAKHIGDAETLRLLPNFSPSVMRSLLKHKLVQG</sequence>
<accession>T0QNR5</accession>
<protein>
    <recommendedName>
        <fullName evidence="8">Post-SET domain-containing protein</fullName>
    </recommendedName>
</protein>
<dbReference type="STRING" id="1156394.T0QNR5"/>
<dbReference type="AlphaFoldDB" id="T0QNR5"/>
<organism evidence="6 7">
    <name type="scientific">Saprolegnia diclina (strain VS20)</name>
    <dbReference type="NCBI Taxonomy" id="1156394"/>
    <lineage>
        <taxon>Eukaryota</taxon>
        <taxon>Sar</taxon>
        <taxon>Stramenopiles</taxon>
        <taxon>Oomycota</taxon>
        <taxon>Saprolegniomycetes</taxon>
        <taxon>Saprolegniales</taxon>
        <taxon>Saprolegniaceae</taxon>
        <taxon>Saprolegnia</taxon>
    </lineage>
</organism>
<dbReference type="PROSITE" id="PS50868">
    <property type="entry name" value="POST_SET"/>
    <property type="match status" value="1"/>
</dbReference>
<dbReference type="VEuPathDB" id="FungiDB:SDRG_03185"/>
<evidence type="ECO:0000259" key="5">
    <source>
        <dbReference type="PROSITE" id="PS50868"/>
    </source>
</evidence>
<dbReference type="Pfam" id="PF00856">
    <property type="entry name" value="SET"/>
    <property type="match status" value="1"/>
</dbReference>
<evidence type="ECO:0000256" key="1">
    <source>
        <dbReference type="ARBA" id="ARBA00022603"/>
    </source>
</evidence>
<dbReference type="RefSeq" id="XP_008607031.1">
    <property type="nucleotide sequence ID" value="XM_008608809.1"/>
</dbReference>
<dbReference type="PANTHER" id="PTHR12350:SF19">
    <property type="entry name" value="SET DOMAIN-CONTAINING PROTEIN"/>
    <property type="match status" value="1"/>
</dbReference>
<dbReference type="GeneID" id="19943912"/>
<keyword evidence="7" id="KW-1185">Reference proteome</keyword>
<dbReference type="InParanoid" id="T0QNR5"/>
<dbReference type="OMA" id="WDMDEKF"/>
<evidence type="ECO:0000313" key="6">
    <source>
        <dbReference type="EMBL" id="EQC39759.1"/>
    </source>
</evidence>
<keyword evidence="3" id="KW-0949">S-adenosyl-L-methionine</keyword>
<dbReference type="SUPFAM" id="SSF82199">
    <property type="entry name" value="SET domain"/>
    <property type="match status" value="1"/>
</dbReference>
<dbReference type="eggNOG" id="ENOG502S6PT">
    <property type="taxonomic scope" value="Eukaryota"/>
</dbReference>
<dbReference type="InterPro" id="IPR001214">
    <property type="entry name" value="SET_dom"/>
</dbReference>